<gene>
    <name evidence="10" type="ORF">FRT60_13460</name>
</gene>
<evidence type="ECO:0000256" key="3">
    <source>
        <dbReference type="ARBA" id="ARBA00022603"/>
    </source>
</evidence>
<dbReference type="GO" id="GO:0032259">
    <property type="term" value="P:methylation"/>
    <property type="evidence" value="ECO:0007669"/>
    <property type="project" value="UniProtKB-KW"/>
</dbReference>
<keyword evidence="5" id="KW-0949">S-adenosyl-L-methionine</keyword>
<protein>
    <recommendedName>
        <fullName evidence="2">site-specific DNA-methyltransferase (cytosine-N(4)-specific)</fullName>
        <ecNumber evidence="2">2.1.1.113</ecNumber>
    </recommendedName>
</protein>
<evidence type="ECO:0000256" key="2">
    <source>
        <dbReference type="ARBA" id="ARBA00012185"/>
    </source>
</evidence>
<keyword evidence="6" id="KW-0680">Restriction system</keyword>
<evidence type="ECO:0000256" key="1">
    <source>
        <dbReference type="ARBA" id="ARBA00010203"/>
    </source>
</evidence>
<evidence type="ECO:0000256" key="4">
    <source>
        <dbReference type="ARBA" id="ARBA00022679"/>
    </source>
</evidence>
<dbReference type="PROSITE" id="PS00093">
    <property type="entry name" value="N4_MTASE"/>
    <property type="match status" value="1"/>
</dbReference>
<keyword evidence="7" id="KW-0238">DNA-binding</keyword>
<evidence type="ECO:0000256" key="5">
    <source>
        <dbReference type="ARBA" id="ARBA00022691"/>
    </source>
</evidence>
<dbReference type="RefSeq" id="WP_153838625.1">
    <property type="nucleotide sequence ID" value="NZ_VOIX01000005.1"/>
</dbReference>
<organism evidence="10 11">
    <name type="scientific">Pseudomonas haemolytica</name>
    <dbReference type="NCBI Taxonomy" id="2600065"/>
    <lineage>
        <taxon>Bacteria</taxon>
        <taxon>Pseudomonadati</taxon>
        <taxon>Pseudomonadota</taxon>
        <taxon>Gammaproteobacteria</taxon>
        <taxon>Pseudomonadales</taxon>
        <taxon>Pseudomonadaceae</taxon>
        <taxon>Pseudomonas</taxon>
    </lineage>
</organism>
<dbReference type="Gene3D" id="3.40.50.150">
    <property type="entry name" value="Vaccinia Virus protein VP39"/>
    <property type="match status" value="2"/>
</dbReference>
<comment type="caution">
    <text evidence="10">The sequence shown here is derived from an EMBL/GenBank/DDBJ whole genome shotgun (WGS) entry which is preliminary data.</text>
</comment>
<dbReference type="AlphaFoldDB" id="A0A646P2U6"/>
<dbReference type="SUPFAM" id="SSF53335">
    <property type="entry name" value="S-adenosyl-L-methionine-dependent methyltransferases"/>
    <property type="match status" value="2"/>
</dbReference>
<evidence type="ECO:0000259" key="9">
    <source>
        <dbReference type="Pfam" id="PF01555"/>
    </source>
</evidence>
<accession>A0A646P2U6</accession>
<evidence type="ECO:0000256" key="8">
    <source>
        <dbReference type="ARBA" id="ARBA00049120"/>
    </source>
</evidence>
<evidence type="ECO:0000256" key="7">
    <source>
        <dbReference type="ARBA" id="ARBA00023125"/>
    </source>
</evidence>
<keyword evidence="3 10" id="KW-0489">Methyltransferase</keyword>
<keyword evidence="4" id="KW-0808">Transferase</keyword>
<comment type="similarity">
    <text evidence="1">Belongs to the N(4)/N(6)-methyltransferase family. N(4) subfamily.</text>
</comment>
<feature type="domain" description="DNA methylase N-4/N-6" evidence="9">
    <location>
        <begin position="20"/>
        <end position="80"/>
    </location>
</feature>
<dbReference type="GO" id="GO:0009307">
    <property type="term" value="P:DNA restriction-modification system"/>
    <property type="evidence" value="ECO:0007669"/>
    <property type="project" value="UniProtKB-KW"/>
</dbReference>
<dbReference type="GO" id="GO:0008170">
    <property type="term" value="F:N-methyltransferase activity"/>
    <property type="evidence" value="ECO:0007669"/>
    <property type="project" value="InterPro"/>
</dbReference>
<sequence length="419" mass="47030">MLNIINPKQSTDLSKSSKAFSYYAGYSKLFAESLIGQFSLNPESIILDPWNGGGTTTSASHKLGYNSVGFDLNPVMVLVAKASLVSRMDSKKLLSILHELLNTLPSVTVEVIKEPLEKWFYPSSAKIIRSIEQKIKKFFMINSSSLVVKADDVPPMSAFFYLCLFRVTRKLVRGFVGSNPTWIKMPCSPVNRKRPGRDFIEKMLVEEVLLVCSYDIFQEHVDCDRFNLLVADSRSMPLESESVDAILTSPPYCTRIDYAVATSVELAVLGFDAEAYDILRRSLTGTSTVERTVGEIDPQWGRTCLDFLSDVYDHPSKSSKTYYFKSHIQYYSSIFKSIEESYRVGKAQATMAFVVQNSHYKEVLNDLASIVVEMGMAVGLEVVCVKKFVNSSSMSDLNINSKKYAKSERSAESVIVFRK</sequence>
<dbReference type="InterPro" id="IPR029063">
    <property type="entry name" value="SAM-dependent_MTases_sf"/>
</dbReference>
<dbReference type="GO" id="GO:0015667">
    <property type="term" value="F:site-specific DNA-methyltransferase (cytosine-N4-specific) activity"/>
    <property type="evidence" value="ECO:0007669"/>
    <property type="project" value="UniProtKB-EC"/>
</dbReference>
<dbReference type="GO" id="GO:0003677">
    <property type="term" value="F:DNA binding"/>
    <property type="evidence" value="ECO:0007669"/>
    <property type="project" value="UniProtKB-KW"/>
</dbReference>
<dbReference type="InterPro" id="IPR002941">
    <property type="entry name" value="DNA_methylase_N4/N6"/>
</dbReference>
<reference evidence="10 11" key="1">
    <citation type="submission" date="2019-08" db="EMBL/GenBank/DDBJ databases">
        <title>Pseudomonas haemolytica sp. nov. isolated from raw milk and skim milk concentrate.</title>
        <authorList>
            <person name="Hofmann K."/>
            <person name="Huptas C."/>
            <person name="Doll E."/>
            <person name="Scherer S."/>
            <person name="Wenning M."/>
        </authorList>
    </citation>
    <scope>NUCLEOTIDE SEQUENCE [LARGE SCALE GENOMIC DNA]</scope>
    <source>
        <strain evidence="10 11">DSM 108988</strain>
    </source>
</reference>
<dbReference type="EC" id="2.1.1.113" evidence="2"/>
<evidence type="ECO:0000256" key="6">
    <source>
        <dbReference type="ARBA" id="ARBA00022747"/>
    </source>
</evidence>
<dbReference type="InterPro" id="IPR017985">
    <property type="entry name" value="MeTrfase_CN4_CS"/>
</dbReference>
<evidence type="ECO:0000313" key="11">
    <source>
        <dbReference type="Proteomes" id="UP000432048"/>
    </source>
</evidence>
<name>A0A646P2U6_9PSED</name>
<dbReference type="Pfam" id="PF01555">
    <property type="entry name" value="N6_N4_Mtase"/>
    <property type="match status" value="1"/>
</dbReference>
<dbReference type="EMBL" id="VOIX01000005">
    <property type="protein sequence ID" value="MRJ21330.1"/>
    <property type="molecule type" value="Genomic_DNA"/>
</dbReference>
<proteinExistence type="inferred from homology"/>
<comment type="catalytic activity">
    <reaction evidence="8">
        <text>a 2'-deoxycytidine in DNA + S-adenosyl-L-methionine = an N(4)-methyl-2'-deoxycytidine in DNA + S-adenosyl-L-homocysteine + H(+)</text>
        <dbReference type="Rhea" id="RHEA:16857"/>
        <dbReference type="Rhea" id="RHEA-COMP:11369"/>
        <dbReference type="Rhea" id="RHEA-COMP:13674"/>
        <dbReference type="ChEBI" id="CHEBI:15378"/>
        <dbReference type="ChEBI" id="CHEBI:57856"/>
        <dbReference type="ChEBI" id="CHEBI:59789"/>
        <dbReference type="ChEBI" id="CHEBI:85452"/>
        <dbReference type="ChEBI" id="CHEBI:137933"/>
        <dbReference type="EC" id="2.1.1.113"/>
    </reaction>
</comment>
<dbReference type="Proteomes" id="UP000432048">
    <property type="component" value="Unassembled WGS sequence"/>
</dbReference>
<evidence type="ECO:0000313" key="10">
    <source>
        <dbReference type="EMBL" id="MRJ21330.1"/>
    </source>
</evidence>